<keyword evidence="3" id="KW-1185">Reference proteome</keyword>
<accession>A0A811LP07</accession>
<sequence length="68" mass="7417">MSGGGISELIALFIRFFEFLVSILTGNAPAPKPPAESHNGEVVEYAKPKDPNYKTLAIVPDDPFKKNK</sequence>
<evidence type="ECO:0000313" key="2">
    <source>
        <dbReference type="EMBL" id="CAD5228602.1"/>
    </source>
</evidence>
<protein>
    <submittedName>
        <fullName evidence="2">Uncharacterized protein</fullName>
    </submittedName>
</protein>
<evidence type="ECO:0000256" key="1">
    <source>
        <dbReference type="SAM" id="SignalP"/>
    </source>
</evidence>
<evidence type="ECO:0000313" key="3">
    <source>
        <dbReference type="Proteomes" id="UP000614601"/>
    </source>
</evidence>
<feature type="chain" id="PRO_5036221448" evidence="1">
    <location>
        <begin position="23"/>
        <end position="68"/>
    </location>
</feature>
<dbReference type="AlphaFoldDB" id="A0A811LP07"/>
<feature type="signal peptide" evidence="1">
    <location>
        <begin position="1"/>
        <end position="22"/>
    </location>
</feature>
<dbReference type="EMBL" id="CAJFCW020000006">
    <property type="protein sequence ID" value="CAG9124728.1"/>
    <property type="molecule type" value="Genomic_DNA"/>
</dbReference>
<comment type="caution">
    <text evidence="2">The sequence shown here is derived from an EMBL/GenBank/DDBJ whole genome shotgun (WGS) entry which is preliminary data.</text>
</comment>
<proteinExistence type="predicted"/>
<reference evidence="2" key="1">
    <citation type="submission" date="2020-09" db="EMBL/GenBank/DDBJ databases">
        <authorList>
            <person name="Kikuchi T."/>
        </authorList>
    </citation>
    <scope>NUCLEOTIDE SEQUENCE</scope>
    <source>
        <strain evidence="2">SH1</strain>
    </source>
</reference>
<dbReference type="Proteomes" id="UP000783686">
    <property type="component" value="Unassembled WGS sequence"/>
</dbReference>
<organism evidence="2 3">
    <name type="scientific">Bursaphelenchus okinawaensis</name>
    <dbReference type="NCBI Taxonomy" id="465554"/>
    <lineage>
        <taxon>Eukaryota</taxon>
        <taxon>Metazoa</taxon>
        <taxon>Ecdysozoa</taxon>
        <taxon>Nematoda</taxon>
        <taxon>Chromadorea</taxon>
        <taxon>Rhabditida</taxon>
        <taxon>Tylenchina</taxon>
        <taxon>Tylenchomorpha</taxon>
        <taxon>Aphelenchoidea</taxon>
        <taxon>Aphelenchoididae</taxon>
        <taxon>Bursaphelenchus</taxon>
    </lineage>
</organism>
<name>A0A811LP07_9BILA</name>
<keyword evidence="1" id="KW-0732">Signal</keyword>
<dbReference type="Proteomes" id="UP000614601">
    <property type="component" value="Unassembled WGS sequence"/>
</dbReference>
<gene>
    <name evidence="2" type="ORF">BOKJ2_LOCUS12760</name>
</gene>
<dbReference type="EMBL" id="CAJFDH010000006">
    <property type="protein sequence ID" value="CAD5228602.1"/>
    <property type="molecule type" value="Genomic_DNA"/>
</dbReference>